<keyword evidence="4" id="KW-0630">Potassium</keyword>
<dbReference type="NCBIfam" id="NF007032">
    <property type="entry name" value="PRK09496.1-4"/>
    <property type="match status" value="1"/>
</dbReference>
<reference evidence="9 10" key="1">
    <citation type="submission" date="2019-02" db="EMBL/GenBank/DDBJ databases">
        <title>Prokaryotic population dynamics and viral predation in marine succession experiment using metagenomics: the confinement effect.</title>
        <authorList>
            <person name="Haro-Moreno J.M."/>
            <person name="Rodriguez-Valera F."/>
            <person name="Lopez-Perez M."/>
        </authorList>
    </citation>
    <scope>NUCLEOTIDE SEQUENCE [LARGE SCALE GENOMIC DNA]</scope>
    <source>
        <strain evidence="9">MED-G166</strain>
    </source>
</reference>
<dbReference type="InterPro" id="IPR036721">
    <property type="entry name" value="RCK_C_sf"/>
</dbReference>
<dbReference type="InterPro" id="IPR006036">
    <property type="entry name" value="K_uptake_TrkA"/>
</dbReference>
<evidence type="ECO:0000313" key="9">
    <source>
        <dbReference type="EMBL" id="RZO24793.1"/>
    </source>
</evidence>
<feature type="domain" description="RCK N-terminal" evidence="7">
    <location>
        <begin position="2"/>
        <end position="121"/>
    </location>
</feature>
<sequence>MDLKIIILGGGSIGGSVAKELSSEENDVVVIDNNDENLEPIQGVEGIQTIHGNGSSPKTLAKAGLDENSLLLCLTDSEEINLLASLIGKQKFNAGRIVCRLKSSEYTKIAKEITPFVDFFINPEDLITDEIRSLLHHPGALEILDFAEGKIKLVSVYAKQSGILVGRQIKELKDDLPEYETRIPAIYRGDELIIPTGTTTINEGDEVYFIADEKHIEDVTKELQKLESQYKNVFVAGAGNIGKSLVRKINDDFNTKLIDKSKDKCELASEELDNVLVLNSDAADKEFLSSEGISECDVFVAVTQDDESNVLCSLMSKKLGSKKTITIINKEAYFDLVGKNELDIIISPVQITVSHVLKFIRKGSVSNVHKVKKGMAEAIEIGVDASSEKLKGKLISELGLDENINIPAIKRGEEVIMAHGNTQIHDDDHLIVFYKNKDVIDSFYEKFR</sequence>
<organism evidence="9 10">
    <name type="scientific">SAR86 cluster bacterium</name>
    <dbReference type="NCBI Taxonomy" id="2030880"/>
    <lineage>
        <taxon>Bacteria</taxon>
        <taxon>Pseudomonadati</taxon>
        <taxon>Pseudomonadota</taxon>
        <taxon>Gammaproteobacteria</taxon>
        <taxon>SAR86 cluster</taxon>
    </lineage>
</organism>
<evidence type="ECO:0000256" key="1">
    <source>
        <dbReference type="ARBA" id="ARBA00017378"/>
    </source>
</evidence>
<dbReference type="GO" id="GO:0015079">
    <property type="term" value="F:potassium ion transmembrane transporter activity"/>
    <property type="evidence" value="ECO:0007669"/>
    <property type="project" value="InterPro"/>
</dbReference>
<dbReference type="Gene3D" id="3.30.70.1450">
    <property type="entry name" value="Regulator of K+ conductance, C-terminal domain"/>
    <property type="match status" value="2"/>
</dbReference>
<evidence type="ECO:0000256" key="5">
    <source>
        <dbReference type="ARBA" id="ARBA00023027"/>
    </source>
</evidence>
<dbReference type="InterPro" id="IPR003148">
    <property type="entry name" value="RCK_N"/>
</dbReference>
<gene>
    <name evidence="9" type="primary">trkA</name>
    <name evidence="9" type="ORF">EVA99_00760</name>
</gene>
<name>A0A520MU86_9GAMM</name>
<dbReference type="EMBL" id="SHBL01000003">
    <property type="protein sequence ID" value="RZO24793.1"/>
    <property type="molecule type" value="Genomic_DNA"/>
</dbReference>
<feature type="domain" description="RCK N-terminal" evidence="7">
    <location>
        <begin position="230"/>
        <end position="346"/>
    </location>
</feature>
<dbReference type="Proteomes" id="UP000320146">
    <property type="component" value="Unassembled WGS sequence"/>
</dbReference>
<dbReference type="SUPFAM" id="SSF51735">
    <property type="entry name" value="NAD(P)-binding Rossmann-fold domains"/>
    <property type="match status" value="2"/>
</dbReference>
<dbReference type="AlphaFoldDB" id="A0A520MU86"/>
<dbReference type="PROSITE" id="PS51202">
    <property type="entry name" value="RCK_C"/>
    <property type="match status" value="2"/>
</dbReference>
<dbReference type="PRINTS" id="PR00335">
    <property type="entry name" value="KUPTAKETRKA"/>
</dbReference>
<dbReference type="PANTHER" id="PTHR43833:SF5">
    <property type="entry name" value="TRK SYSTEM POTASSIUM UPTAKE PROTEIN TRKA"/>
    <property type="match status" value="1"/>
</dbReference>
<keyword evidence="5" id="KW-0520">NAD</keyword>
<evidence type="ECO:0000256" key="2">
    <source>
        <dbReference type="ARBA" id="ARBA00022448"/>
    </source>
</evidence>
<dbReference type="Pfam" id="PF02080">
    <property type="entry name" value="TrkA_C"/>
    <property type="match status" value="2"/>
</dbReference>
<dbReference type="InterPro" id="IPR050721">
    <property type="entry name" value="Trk_Ktr_HKT_K-transport"/>
</dbReference>
<dbReference type="SUPFAM" id="SSF116726">
    <property type="entry name" value="TrkA C-terminal domain-like"/>
    <property type="match status" value="2"/>
</dbReference>
<evidence type="ECO:0000259" key="8">
    <source>
        <dbReference type="PROSITE" id="PS51202"/>
    </source>
</evidence>
<feature type="domain" description="RCK C-terminal" evidence="8">
    <location>
        <begin position="366"/>
        <end position="448"/>
    </location>
</feature>
<dbReference type="NCBIfam" id="NF007039">
    <property type="entry name" value="PRK09496.3-2"/>
    <property type="match status" value="1"/>
</dbReference>
<evidence type="ECO:0000256" key="4">
    <source>
        <dbReference type="ARBA" id="ARBA00022958"/>
    </source>
</evidence>
<comment type="caution">
    <text evidence="9">The sequence shown here is derived from an EMBL/GenBank/DDBJ whole genome shotgun (WGS) entry which is preliminary data.</text>
</comment>
<evidence type="ECO:0000313" key="10">
    <source>
        <dbReference type="Proteomes" id="UP000320146"/>
    </source>
</evidence>
<dbReference type="InterPro" id="IPR036291">
    <property type="entry name" value="NAD(P)-bd_dom_sf"/>
</dbReference>
<dbReference type="PROSITE" id="PS51201">
    <property type="entry name" value="RCK_N"/>
    <property type="match status" value="2"/>
</dbReference>
<dbReference type="PANTHER" id="PTHR43833">
    <property type="entry name" value="POTASSIUM CHANNEL PROTEIN 2-RELATED-RELATED"/>
    <property type="match status" value="1"/>
</dbReference>
<dbReference type="Gene3D" id="3.40.50.720">
    <property type="entry name" value="NAD(P)-binding Rossmann-like Domain"/>
    <property type="match status" value="2"/>
</dbReference>
<dbReference type="NCBIfam" id="NF007031">
    <property type="entry name" value="PRK09496.1-2"/>
    <property type="match status" value="1"/>
</dbReference>
<dbReference type="Pfam" id="PF02254">
    <property type="entry name" value="TrkA_N"/>
    <property type="match status" value="2"/>
</dbReference>
<accession>A0A520MU86</accession>
<keyword evidence="2" id="KW-0813">Transport</keyword>
<evidence type="ECO:0000259" key="7">
    <source>
        <dbReference type="PROSITE" id="PS51201"/>
    </source>
</evidence>
<dbReference type="NCBIfam" id="NF007030">
    <property type="entry name" value="PRK09496.1-1"/>
    <property type="match status" value="1"/>
</dbReference>
<evidence type="ECO:0000256" key="3">
    <source>
        <dbReference type="ARBA" id="ARBA00022538"/>
    </source>
</evidence>
<keyword evidence="6" id="KW-0406">Ion transport</keyword>
<dbReference type="GO" id="GO:0005886">
    <property type="term" value="C:plasma membrane"/>
    <property type="evidence" value="ECO:0007669"/>
    <property type="project" value="InterPro"/>
</dbReference>
<feature type="domain" description="RCK C-terminal" evidence="8">
    <location>
        <begin position="141"/>
        <end position="225"/>
    </location>
</feature>
<keyword evidence="3" id="KW-0633">Potassium transport</keyword>
<proteinExistence type="predicted"/>
<evidence type="ECO:0000256" key="6">
    <source>
        <dbReference type="ARBA" id="ARBA00023065"/>
    </source>
</evidence>
<protein>
    <recommendedName>
        <fullName evidence="1">Trk system potassium uptake protein TrkA</fullName>
    </recommendedName>
</protein>
<dbReference type="InterPro" id="IPR006037">
    <property type="entry name" value="RCK_C"/>
</dbReference>